<accession>A0A3E1NU42</accession>
<evidence type="ECO:0000313" key="3">
    <source>
        <dbReference type="EMBL" id="RFM31423.1"/>
    </source>
</evidence>
<dbReference type="EMBL" id="QTJV01000014">
    <property type="protein sequence ID" value="RFM31423.1"/>
    <property type="molecule type" value="Genomic_DNA"/>
</dbReference>
<name>A0A3E1NU42_9BACT</name>
<dbReference type="RefSeq" id="WP_116856921.1">
    <property type="nucleotide sequence ID" value="NZ_QTJV01000014.1"/>
</dbReference>
<protein>
    <submittedName>
        <fullName evidence="3">Cobaltochelatase subunit CobN</fullName>
    </submittedName>
</protein>
<reference evidence="3 4" key="1">
    <citation type="submission" date="2018-08" db="EMBL/GenBank/DDBJ databases">
        <title>Chitinophaga sp. K20C18050901, a novel bacterium isolated from forest soil.</title>
        <authorList>
            <person name="Wang C."/>
        </authorList>
    </citation>
    <scope>NUCLEOTIDE SEQUENCE [LARGE SCALE GENOMIC DNA]</scope>
    <source>
        <strain evidence="3 4">K20C18050901</strain>
    </source>
</reference>
<dbReference type="Proteomes" id="UP000261174">
    <property type="component" value="Unassembled WGS sequence"/>
</dbReference>
<keyword evidence="4" id="KW-1185">Reference proteome</keyword>
<organism evidence="3 4">
    <name type="scientific">Chitinophaga silvisoli</name>
    <dbReference type="NCBI Taxonomy" id="2291814"/>
    <lineage>
        <taxon>Bacteria</taxon>
        <taxon>Pseudomonadati</taxon>
        <taxon>Bacteroidota</taxon>
        <taxon>Chitinophagia</taxon>
        <taxon>Chitinophagales</taxon>
        <taxon>Chitinophagaceae</taxon>
        <taxon>Chitinophaga</taxon>
    </lineage>
</organism>
<dbReference type="PANTHER" id="PTHR44119">
    <property type="entry name" value="MAGNESIUM-CHELATASE SUBUNIT CHLH, CHLOROPLASTIC"/>
    <property type="match status" value="1"/>
</dbReference>
<dbReference type="Pfam" id="PF02514">
    <property type="entry name" value="CobN-Mg_chel"/>
    <property type="match status" value="2"/>
</dbReference>
<dbReference type="CDD" id="cd10150">
    <property type="entry name" value="CobN_like"/>
    <property type="match status" value="1"/>
</dbReference>
<feature type="region of interest" description="Disordered" evidence="1">
    <location>
        <begin position="1157"/>
        <end position="1176"/>
    </location>
</feature>
<evidence type="ECO:0000259" key="2">
    <source>
        <dbReference type="Pfam" id="PF02514"/>
    </source>
</evidence>
<gene>
    <name evidence="3" type="ORF">DXN04_29015</name>
</gene>
<evidence type="ECO:0000313" key="4">
    <source>
        <dbReference type="Proteomes" id="UP000261174"/>
    </source>
</evidence>
<evidence type="ECO:0000256" key="1">
    <source>
        <dbReference type="SAM" id="MobiDB-lite"/>
    </source>
</evidence>
<comment type="caution">
    <text evidence="3">The sequence shown here is derived from an EMBL/GenBank/DDBJ whole genome shotgun (WGS) entry which is preliminary data.</text>
</comment>
<feature type="domain" description="CobN/magnesium chelatase" evidence="2">
    <location>
        <begin position="684"/>
        <end position="1104"/>
    </location>
</feature>
<dbReference type="PANTHER" id="PTHR44119:SF4">
    <property type="entry name" value="AEROBIC COBALTOCHELATASE SUBUNIT COBN"/>
    <property type="match status" value="1"/>
</dbReference>
<dbReference type="AlphaFoldDB" id="A0A3E1NU42"/>
<dbReference type="InterPro" id="IPR003672">
    <property type="entry name" value="CobN/Mg_chltase"/>
</dbReference>
<dbReference type="OrthoDB" id="9757976at2"/>
<feature type="domain" description="CobN/magnesium chelatase" evidence="2">
    <location>
        <begin position="122"/>
        <end position="681"/>
    </location>
</feature>
<proteinExistence type="predicted"/>
<sequence>MKKIVILLWAVMMTTIVTAQVKVSLVLSDNFSQTGAKVKELLKGDCDLHVFSTAAYDSTQAAWLAQSDLVFVYIHASPVFEQVRPQVLKAVAHGAKVYVLGTTPDEEHYKKDGVIFNRKVLSYFAQASLENLRNMVLFCLNKDFNTNFAYKDVISYPENAIYNLTTDSVCNSFESYLAGYKHYKPGRPWIGLYSFRYEYLTGQHTYIDKHVEALEQAGYNVMPFFGFPLVNALKQFGAQLNLLITASSLTGSSTEALQEQFTKMQIPVINIIQLDGSYEEWTKSKTGLSIFARGMYLSRPELSGQIQPTVTSSQELNAEKIVEKTVIPDRVKRLVDRVNALINLQEKPDKDKHIAIIYYSNPPGKDNVGASYLNVLPASMQTILERMRQEGYDLGKDSLAVFNDVMRQGRNIGTWAPAEVERLVKYGHPILVPMEEYQQWFTTLSVTFQKQVIAKWGAPAFSKIMTWRDAQGKAYFVLPAVQYGNIMLMPQPARGWDQDVNTMYHDITLPPHHQYIAFYLYLKYKYKADALIHLGTHGTHEWLSGKETGLNDDDAPEALINNMVNIYPYIVDDVGEGLQAKRRGMAIVIDHMTPPFDSAGLNPQMKELAALINEYMAAKEKSEVLADAKMQAIKALSQQLSLTKEFNKGIQSLEHFVQETGEKQTPFGLHTFGVSPPDTNRNVIASGPAEMNALMDALNGKYIPAGQGNDPIRNPASLPTGKNFYAFDPSKLPSRDVYKAGSDLAAQLIARCDTFPEKVTFNLWSTETIRHEGVIESQILALMGVAPTYDGFGRVSGVQLLPLNRPRVDVVIIPSGLYRDMFPNLMALLDQAVSLVKDADEPDNYVRKHILATTQKLRAQGVNDSLAARLAAVRMFSVPSGAYGTGLEDVIQSSGTWNDETQVSDVYFNRMSHLYGQHFWGDKAENTDSSLPKNLSMQLMKSTLSGTKVVVHSRSSNLYGALDNDDLFQYLGGAAMAIRAIDGKSPEVVITNLSHGKGVQESLDTYIGQELQSRYLNPKWIDKMLQEGYAGGRMINKVVANVWGWQVTVPEAIDENNWQQLYDTYINGERKKQFAEGHNLYAYQVMISRMLETVRKDYWHPDKAVTKKLVKEYIQTMRETGLSCNENVCGNEALSEFVKGQISNQKDLNDYNRIQQKSEQKAPGAQLQFQSEKPGL</sequence>
<feature type="compositionally biased region" description="Polar residues" evidence="1">
    <location>
        <begin position="1167"/>
        <end position="1176"/>
    </location>
</feature>